<dbReference type="STRING" id="1122172.GCA_000373045_00678"/>
<dbReference type="OrthoDB" id="81813at2"/>
<proteinExistence type="predicted"/>
<gene>
    <name evidence="1" type="ORF">JCM16776_0724</name>
</gene>
<reference evidence="1 2" key="1">
    <citation type="submission" date="2019-07" db="EMBL/GenBank/DDBJ databases">
        <title>Complete Genome Sequence of Leptotrichia shahii Strain JCM 16776.</title>
        <authorList>
            <person name="Watanabe S."/>
            <person name="Cui L."/>
        </authorList>
    </citation>
    <scope>NUCLEOTIDE SEQUENCE [LARGE SCALE GENOMIC DNA]</scope>
    <source>
        <strain evidence="1 2">JCM16776</strain>
    </source>
</reference>
<dbReference type="EMBL" id="AP019827">
    <property type="protein sequence ID" value="BBM40504.1"/>
    <property type="molecule type" value="Genomic_DNA"/>
</dbReference>
<sequence length="209" mass="23970">MNNQEFNEVFKLLLTAYPNTKDKESVATIYFLTIANELTKKEFAEAVVKILKTRKSGFIPQPAEILEVAKKTADIEHQVILAKKMLIEGVRKVGSSGMVAFEDKGLHAVIDFLGWRRICTMDKVEFDNFLNFQFDGIYKDFLENPYETKNYYSGTYKIIGQAKLKLITYASVGIKNTKNLNFIKLEYKPQNEVRAVDFSELREKMLIGG</sequence>
<dbReference type="RefSeq" id="WP_018450308.1">
    <property type="nucleotide sequence ID" value="NZ_AP019827.1"/>
</dbReference>
<name>A0A510JMM5_9FUSO</name>
<dbReference type="Proteomes" id="UP000322617">
    <property type="component" value="Chromosome"/>
</dbReference>
<protein>
    <submittedName>
        <fullName evidence="1">Uncharacterized protein</fullName>
    </submittedName>
</protein>
<evidence type="ECO:0000313" key="2">
    <source>
        <dbReference type="Proteomes" id="UP000322617"/>
    </source>
</evidence>
<dbReference type="KEGG" id="lsz:JCM16776_0724"/>
<organism evidence="1 2">
    <name type="scientific">Leptotrichia shahii</name>
    <dbReference type="NCBI Taxonomy" id="157691"/>
    <lineage>
        <taxon>Bacteria</taxon>
        <taxon>Fusobacteriati</taxon>
        <taxon>Fusobacteriota</taxon>
        <taxon>Fusobacteriia</taxon>
        <taxon>Fusobacteriales</taxon>
        <taxon>Leptotrichiaceae</taxon>
        <taxon>Leptotrichia</taxon>
    </lineage>
</organism>
<keyword evidence="2" id="KW-1185">Reference proteome</keyword>
<evidence type="ECO:0000313" key="1">
    <source>
        <dbReference type="EMBL" id="BBM40504.1"/>
    </source>
</evidence>
<dbReference type="AlphaFoldDB" id="A0A510JMM5"/>
<accession>A0A510JMM5</accession>